<protein>
    <submittedName>
        <fullName evidence="9">UDP-glucose:Glycoprotein Glucosyltransferase domain-containing protein</fullName>
        <ecNumber evidence="9">2.4.1.-</ecNumber>
    </submittedName>
</protein>
<dbReference type="GO" id="GO:0005788">
    <property type="term" value="C:endoplasmic reticulum lumen"/>
    <property type="evidence" value="ECO:0007669"/>
    <property type="project" value="UniProtKB-SubCell"/>
</dbReference>
<keyword evidence="10" id="KW-1185">Reference proteome</keyword>
<feature type="domain" description="UGGT thioredoxin-like" evidence="7">
    <location>
        <begin position="341"/>
        <end position="453"/>
    </location>
</feature>
<dbReference type="SUPFAM" id="SSF53448">
    <property type="entry name" value="Nucleotide-diphospho-sugar transferases"/>
    <property type="match status" value="1"/>
</dbReference>
<evidence type="ECO:0000256" key="1">
    <source>
        <dbReference type="ARBA" id="ARBA00001913"/>
    </source>
</evidence>
<dbReference type="GO" id="GO:0018279">
    <property type="term" value="P:protein N-linked glycosylation via asparagine"/>
    <property type="evidence" value="ECO:0007669"/>
    <property type="project" value="TreeGrafter"/>
</dbReference>
<feature type="chain" id="PRO_5001705592" evidence="6">
    <location>
        <begin position="20"/>
        <end position="1315"/>
    </location>
</feature>
<dbReference type="InterPro" id="IPR009448">
    <property type="entry name" value="UDP-g_GGtrans"/>
</dbReference>
<dbReference type="Proteomes" id="UP000030755">
    <property type="component" value="Unassembled WGS sequence"/>
</dbReference>
<keyword evidence="9" id="KW-0808">Transferase</keyword>
<evidence type="ECO:0000256" key="6">
    <source>
        <dbReference type="SAM" id="SignalP"/>
    </source>
</evidence>
<reference evidence="9 10" key="1">
    <citation type="journal article" date="2013" name="Curr. Biol.">
        <title>Shared signatures of parasitism and phylogenomics unite Cryptomycota and microsporidia.</title>
        <authorList>
            <person name="James T.Y."/>
            <person name="Pelin A."/>
            <person name="Bonen L."/>
            <person name="Ahrendt S."/>
            <person name="Sain D."/>
            <person name="Corradi N."/>
            <person name="Stajich J.E."/>
        </authorList>
    </citation>
    <scope>NUCLEOTIDE SEQUENCE [LARGE SCALE GENOMIC DNA]</scope>
    <source>
        <strain evidence="9 10">CSF55</strain>
    </source>
</reference>
<evidence type="ECO:0000256" key="4">
    <source>
        <dbReference type="ARBA" id="ARBA00022824"/>
    </source>
</evidence>
<dbReference type="Pfam" id="PF18402">
    <property type="entry name" value="Thioredoxin_14"/>
    <property type="match status" value="1"/>
</dbReference>
<dbReference type="Pfam" id="PF18404">
    <property type="entry name" value="Glyco_transf_24"/>
    <property type="match status" value="1"/>
</dbReference>
<keyword evidence="4" id="KW-0256">Endoplasmic reticulum</keyword>
<accession>A0A075AVC9</accession>
<keyword evidence="9" id="KW-0328">Glycosyltransferase</keyword>
<evidence type="ECO:0000256" key="3">
    <source>
        <dbReference type="ARBA" id="ARBA00022729"/>
    </source>
</evidence>
<dbReference type="EMBL" id="KE561130">
    <property type="protein sequence ID" value="EPZ32652.1"/>
    <property type="molecule type" value="Genomic_DNA"/>
</dbReference>
<dbReference type="PANTHER" id="PTHR11226">
    <property type="entry name" value="UDP-GLUCOSE GLYCOPROTEIN:GLUCOSYLTRANSFERASE"/>
    <property type="match status" value="1"/>
</dbReference>
<dbReference type="GO" id="GO:0003980">
    <property type="term" value="F:UDP-glucose:glycoprotein glucosyltransferase activity"/>
    <property type="evidence" value="ECO:0007669"/>
    <property type="project" value="InterPro"/>
</dbReference>
<name>A0A075AVC9_ROZAC</name>
<evidence type="ECO:0000259" key="8">
    <source>
        <dbReference type="Pfam" id="PF18404"/>
    </source>
</evidence>
<keyword evidence="3 6" id="KW-0732">Signal</keyword>
<dbReference type="EC" id="2.4.1.-" evidence="9"/>
<keyword evidence="5" id="KW-0325">Glycoprotein</keyword>
<evidence type="ECO:0000313" key="10">
    <source>
        <dbReference type="Proteomes" id="UP000030755"/>
    </source>
</evidence>
<feature type="domain" description="Glucosyltransferase 24 catalytic" evidence="8">
    <location>
        <begin position="996"/>
        <end position="1262"/>
    </location>
</feature>
<dbReference type="PANTHER" id="PTHR11226:SF0">
    <property type="entry name" value="UDP-GLUCOSE:GLYCOPROTEIN GLUCOSYLTRANSFERASE"/>
    <property type="match status" value="1"/>
</dbReference>
<dbReference type="OrthoDB" id="27683at2759"/>
<dbReference type="Gene3D" id="3.90.550.10">
    <property type="entry name" value="Spore Coat Polysaccharide Biosynthesis Protein SpsA, Chain A"/>
    <property type="match status" value="1"/>
</dbReference>
<evidence type="ECO:0000313" key="9">
    <source>
        <dbReference type="EMBL" id="EPZ32652.1"/>
    </source>
</evidence>
<evidence type="ECO:0000259" key="7">
    <source>
        <dbReference type="Pfam" id="PF18402"/>
    </source>
</evidence>
<evidence type="ECO:0000256" key="2">
    <source>
        <dbReference type="ARBA" id="ARBA00004319"/>
    </source>
</evidence>
<gene>
    <name evidence="9" type="ORF">O9G_002738</name>
</gene>
<comment type="cofactor">
    <cofactor evidence="1">
        <name>Ca(2+)</name>
        <dbReference type="ChEBI" id="CHEBI:29108"/>
    </cofactor>
</comment>
<dbReference type="HOGENOM" id="CLU_002668_1_0_1"/>
<organism evidence="9 10">
    <name type="scientific">Rozella allomycis (strain CSF55)</name>
    <dbReference type="NCBI Taxonomy" id="988480"/>
    <lineage>
        <taxon>Eukaryota</taxon>
        <taxon>Fungi</taxon>
        <taxon>Fungi incertae sedis</taxon>
        <taxon>Cryptomycota</taxon>
        <taxon>Cryptomycota incertae sedis</taxon>
        <taxon>Rozella</taxon>
    </lineage>
</organism>
<proteinExistence type="predicted"/>
<dbReference type="InterPro" id="IPR040497">
    <property type="entry name" value="Glyco_transf_24"/>
</dbReference>
<sequence>MSFLLFATLLFQLFLLISAYSVNSRLEAHWLNSLTLEAYHFFSFDQESFISFLSTAHNQKQEYENILTFTRKKYPLLEPYLNFTLSSRLFAPLVSSTLITCNNNSLIAAKCHDEWNCFSSISDISNLKCTDIAGRFNNIEFVDFIKQNSHLKLHLLNNLNSEFNDALNPSKFALSGYGVELVYLVLDDLKFKDFIKDKEFNKLIENNDEQIDEKVSELLSDPKIHTLNSTENEMAINGIFSILKDSYNFLNDLTTISHNYPIVIPHLLKSAKRKKIRKYERDVLFLNNIPLDMNQINLFHYLNSIKILEVWNKDIGRIIKEFRGMKLISPRFDIPVEKCITISDVERDKRFKHFSRDISRIFYPFNGPLIPIRFNMATLVYVFDISDNEQYKEILDSLVFLVQNTIPLRILILPFATNDFDLINLVSISEISSPKKIIEILKDLKSNKEKEEINENIEKIKIWNEIGRKFSGFKKNSFFLNGREILIETFEPNSIYSSVANAFEKDLEFFQSRFESLDLKTNFYELILNSDKRFNFNYPLFFKSINYLEFSNLKQVLWIKEKSLPGKIMIFANSKISFKFELKKEFNLILDEFLDYKLAINSFAINGRIFELEDSELTREIFDLALEIYLYETRENNFGDEKWCTKSGEKWCIKNECVDCGCDYRDEESVITSTIPANDSTIPANDSTLNNCKSNSLIAVALGTLQNQFKLLPTRDERNEEIKFDLFVNQKCLFCFKWISTPLSKSTLSLSKIFKELTTSNEIGVSFGFNANNIQKFESNRIYRFVFSSKPQFDLENKLILDYAKFENVPMETLFTLNYDVIHEWIVVPEKGEDDFDNIKLSLLRKNVYSIYKLSNILTQGQAIDETNMDYPKGLEIQMGINKIKNIQASNGESVNTSNIDTIVMYNLGYFQLKTNPGSWFISLCNGKSSDFFSITFPTNILVNKFHGSSVLLKLKRNKGKEYLDFNKEPSNVSIWKFLANKIPFLKNENKSKAEINIFSVASGHLYERMLRIMIKSVVSNTKSSVKFWFIESFLSPTFKKTIPFLAKEYNFIYEMVAYKWPTWLRDQKEKQRKIWGYKILFLDVLFPLDLDKIIFVDADQVNFSIYLYLDYLHGAPYAFTPFCDSREDMQNFRFWNHGYWKSFLGDNLKYHISALFVVDLKRFREIAAGDLLRQTYHSLSLDPNSLANLDQDLPNHMQQFGLKIHSLPQEWLWCETWCDDKSLSTAKTIDLCNNPKTKEPKLDRARRLIPEWNIYDNELTNLLLFIQKALEIYPQNYLLENWNYIRQNKFHLELYPAVYNFKPHLSHFLRWTRD</sequence>
<dbReference type="GO" id="GO:0051082">
    <property type="term" value="F:unfolded protein binding"/>
    <property type="evidence" value="ECO:0007669"/>
    <property type="project" value="TreeGrafter"/>
</dbReference>
<feature type="signal peptide" evidence="6">
    <location>
        <begin position="1"/>
        <end position="19"/>
    </location>
</feature>
<evidence type="ECO:0000256" key="5">
    <source>
        <dbReference type="ARBA" id="ARBA00023180"/>
    </source>
</evidence>
<dbReference type="Pfam" id="PF06427">
    <property type="entry name" value="UDP-g_GGTase"/>
    <property type="match status" value="1"/>
</dbReference>
<comment type="subcellular location">
    <subcellularLocation>
        <location evidence="2">Endoplasmic reticulum lumen</location>
    </subcellularLocation>
</comment>
<dbReference type="GO" id="GO:0036503">
    <property type="term" value="P:ERAD pathway"/>
    <property type="evidence" value="ECO:0007669"/>
    <property type="project" value="TreeGrafter"/>
</dbReference>
<dbReference type="InterPro" id="IPR040692">
    <property type="entry name" value="UGGT_TRXL_3"/>
</dbReference>
<dbReference type="InterPro" id="IPR029044">
    <property type="entry name" value="Nucleotide-diphossugar_trans"/>
</dbReference>
<dbReference type="STRING" id="988480.A0A075AVC9"/>